<name>A0A1K0IDV2_CUPNE</name>
<proteinExistence type="predicted"/>
<reference evidence="1" key="1">
    <citation type="submission" date="2016-09" db="EMBL/GenBank/DDBJ databases">
        <authorList>
            <person name="Capua I."/>
            <person name="De Benedictis P."/>
            <person name="Joannis T."/>
            <person name="Lombin L.H."/>
            <person name="Cattoli G."/>
        </authorList>
    </citation>
    <scope>NUCLEOTIDE SEQUENCE</scope>
    <source>
        <strain evidence="1">B9</strain>
    </source>
</reference>
<dbReference type="EMBL" id="FMSH01000154">
    <property type="protein sequence ID" value="SCU75501.1"/>
    <property type="molecule type" value="Genomic_DNA"/>
</dbReference>
<dbReference type="AlphaFoldDB" id="A0A1K0IDV2"/>
<sequence length="73" mass="8090">MHIEDRKYNAKAIAKQRCSANPQWLERLIPGEQCGDTSEAGGVQYDKVLDSFQVPSCCYLTEALPPFAQGLSD</sequence>
<organism evidence="1">
    <name type="scientific">Cupriavidus necator</name>
    <name type="common">Alcaligenes eutrophus</name>
    <name type="synonym">Ralstonia eutropha</name>
    <dbReference type="NCBI Taxonomy" id="106590"/>
    <lineage>
        <taxon>Bacteria</taxon>
        <taxon>Pseudomonadati</taxon>
        <taxon>Pseudomonadota</taxon>
        <taxon>Betaproteobacteria</taxon>
        <taxon>Burkholderiales</taxon>
        <taxon>Burkholderiaceae</taxon>
        <taxon>Cupriavidus</taxon>
    </lineage>
</organism>
<evidence type="ECO:0000313" key="1">
    <source>
        <dbReference type="EMBL" id="SCU75501.1"/>
    </source>
</evidence>
<accession>A0A1K0IDV2</accession>
<gene>
    <name evidence="1" type="ORF">CNECB9_2370075</name>
</gene>
<protein>
    <submittedName>
        <fullName evidence="1">Uncharacterized protein</fullName>
    </submittedName>
</protein>